<name>B3SE26_TRIAD</name>
<gene>
    <name evidence="1" type="ORF">TRIADDRAFT_62531</name>
</gene>
<dbReference type="KEGG" id="tad:TRIADDRAFT_62531"/>
<dbReference type="EMBL" id="DS985343">
    <property type="protein sequence ID" value="EDV19019.1"/>
    <property type="molecule type" value="Genomic_DNA"/>
</dbReference>
<proteinExistence type="predicted"/>
<dbReference type="GeneID" id="6759708"/>
<reference evidence="1 2" key="1">
    <citation type="journal article" date="2008" name="Nature">
        <title>The Trichoplax genome and the nature of placozoans.</title>
        <authorList>
            <person name="Srivastava M."/>
            <person name="Begovic E."/>
            <person name="Chapman J."/>
            <person name="Putnam N.H."/>
            <person name="Hellsten U."/>
            <person name="Kawashima T."/>
            <person name="Kuo A."/>
            <person name="Mitros T."/>
            <person name="Salamov A."/>
            <person name="Carpenter M.L."/>
            <person name="Signorovitch A.Y."/>
            <person name="Moreno M.A."/>
            <person name="Kamm K."/>
            <person name="Grimwood J."/>
            <person name="Schmutz J."/>
            <person name="Shapiro H."/>
            <person name="Grigoriev I.V."/>
            <person name="Buss L.W."/>
            <person name="Schierwater B."/>
            <person name="Dellaporta S.L."/>
            <person name="Rokhsar D.S."/>
        </authorList>
    </citation>
    <scope>NUCLEOTIDE SEQUENCE [LARGE SCALE GENOMIC DNA]</scope>
    <source>
        <strain evidence="1 2">Grell-BS-1999</strain>
    </source>
</reference>
<organism evidence="1 2">
    <name type="scientific">Trichoplax adhaerens</name>
    <name type="common">Trichoplax reptans</name>
    <dbReference type="NCBI Taxonomy" id="10228"/>
    <lineage>
        <taxon>Eukaryota</taxon>
        <taxon>Metazoa</taxon>
        <taxon>Placozoa</taxon>
        <taxon>Uniplacotomia</taxon>
        <taxon>Trichoplacea</taxon>
        <taxon>Trichoplacidae</taxon>
        <taxon>Trichoplax</taxon>
    </lineage>
</organism>
<sequence>MAMKELRREKAVLRRELYYSKPVRYKTLYIFDTCQLRLITWLYRVMFYPVCMRIEYCSIRTESMLQRDRGIRHEFWHGKASQWLWPYGHGNDQEAIKKVLKVSWDWILFQLDYSIKSSFSCTIDHRLYPSIVLGNQVKTFQSRPMMMDLLLGWMVDLSITLMT</sequence>
<dbReference type="RefSeq" id="XP_002118494.1">
    <property type="nucleotide sequence ID" value="XM_002118458.1"/>
</dbReference>
<dbReference type="CTD" id="6759708"/>
<evidence type="ECO:0000313" key="1">
    <source>
        <dbReference type="EMBL" id="EDV19019.1"/>
    </source>
</evidence>
<accession>B3SE26</accession>
<dbReference type="HOGENOM" id="CLU_1629201_0_0_1"/>
<keyword evidence="2" id="KW-1185">Reference proteome</keyword>
<dbReference type="Proteomes" id="UP000009022">
    <property type="component" value="Unassembled WGS sequence"/>
</dbReference>
<dbReference type="InParanoid" id="B3SE26"/>
<protein>
    <submittedName>
        <fullName evidence="1">Uncharacterized protein</fullName>
    </submittedName>
</protein>
<evidence type="ECO:0000313" key="2">
    <source>
        <dbReference type="Proteomes" id="UP000009022"/>
    </source>
</evidence>
<dbReference type="AlphaFoldDB" id="B3SE26"/>